<feature type="transmembrane region" description="Helical" evidence="5">
    <location>
        <begin position="170"/>
        <end position="191"/>
    </location>
</feature>
<evidence type="ECO:0000256" key="4">
    <source>
        <dbReference type="ARBA" id="ARBA00023136"/>
    </source>
</evidence>
<evidence type="ECO:0000313" key="7">
    <source>
        <dbReference type="EMBL" id="HAE47336.1"/>
    </source>
</evidence>
<gene>
    <name evidence="7" type="ORF">DCK97_07945</name>
</gene>
<dbReference type="Proteomes" id="UP000257706">
    <property type="component" value="Unassembled WGS sequence"/>
</dbReference>
<proteinExistence type="predicted"/>
<name>A0A3B9IHZ2_9PROT</name>
<reference evidence="7 8" key="1">
    <citation type="journal article" date="2018" name="Nat. Biotechnol.">
        <title>A standardized bacterial taxonomy based on genome phylogeny substantially revises the tree of life.</title>
        <authorList>
            <person name="Parks D.H."/>
            <person name="Chuvochina M."/>
            <person name="Waite D.W."/>
            <person name="Rinke C."/>
            <person name="Skarshewski A."/>
            <person name="Chaumeil P.A."/>
            <person name="Hugenholtz P."/>
        </authorList>
    </citation>
    <scope>NUCLEOTIDE SEQUENCE [LARGE SCALE GENOMIC DNA]</scope>
    <source>
        <strain evidence="7">UBA8739</strain>
    </source>
</reference>
<feature type="transmembrane region" description="Helical" evidence="5">
    <location>
        <begin position="371"/>
        <end position="388"/>
    </location>
</feature>
<dbReference type="InterPro" id="IPR001958">
    <property type="entry name" value="Tet-R_TetA/multi-R_MdtG-like"/>
</dbReference>
<feature type="transmembrane region" description="Helical" evidence="5">
    <location>
        <begin position="314"/>
        <end position="333"/>
    </location>
</feature>
<dbReference type="SUPFAM" id="SSF103473">
    <property type="entry name" value="MFS general substrate transporter"/>
    <property type="match status" value="1"/>
</dbReference>
<dbReference type="GO" id="GO:0016020">
    <property type="term" value="C:membrane"/>
    <property type="evidence" value="ECO:0007669"/>
    <property type="project" value="UniProtKB-SubCell"/>
</dbReference>
<feature type="transmembrane region" description="Helical" evidence="5">
    <location>
        <begin position="144"/>
        <end position="164"/>
    </location>
</feature>
<dbReference type="InterPro" id="IPR011701">
    <property type="entry name" value="MFS"/>
</dbReference>
<dbReference type="PRINTS" id="PR01035">
    <property type="entry name" value="TCRTETA"/>
</dbReference>
<dbReference type="InterPro" id="IPR020846">
    <property type="entry name" value="MFS_dom"/>
</dbReference>
<keyword evidence="3 5" id="KW-1133">Transmembrane helix</keyword>
<organism evidence="7 8">
    <name type="scientific">Tistrella mobilis</name>
    <dbReference type="NCBI Taxonomy" id="171437"/>
    <lineage>
        <taxon>Bacteria</taxon>
        <taxon>Pseudomonadati</taxon>
        <taxon>Pseudomonadota</taxon>
        <taxon>Alphaproteobacteria</taxon>
        <taxon>Geminicoccales</taxon>
        <taxon>Geminicoccaceae</taxon>
        <taxon>Tistrella</taxon>
    </lineage>
</organism>
<dbReference type="PANTHER" id="PTHR23546">
    <property type="entry name" value="TRANSPORT PROTEIN"/>
    <property type="match status" value="1"/>
</dbReference>
<feature type="transmembrane region" description="Helical" evidence="5">
    <location>
        <begin position="72"/>
        <end position="91"/>
    </location>
</feature>
<dbReference type="InterPro" id="IPR036259">
    <property type="entry name" value="MFS_trans_sf"/>
</dbReference>
<dbReference type="EMBL" id="DMAI01000125">
    <property type="protein sequence ID" value="HAE47336.1"/>
    <property type="molecule type" value="Genomic_DNA"/>
</dbReference>
<keyword evidence="4 5" id="KW-0472">Membrane</keyword>
<evidence type="ECO:0000256" key="2">
    <source>
        <dbReference type="ARBA" id="ARBA00022692"/>
    </source>
</evidence>
<accession>A0A3B9IHZ2</accession>
<dbReference type="Gene3D" id="1.20.1250.20">
    <property type="entry name" value="MFS general substrate transporter like domains"/>
    <property type="match status" value="1"/>
</dbReference>
<feature type="transmembrane region" description="Helical" evidence="5">
    <location>
        <begin position="103"/>
        <end position="123"/>
    </location>
</feature>
<dbReference type="AlphaFoldDB" id="A0A3B9IHZ2"/>
<sequence length="397" mass="39522">MSTRPAIAALLAALTPNGAGHAFLLITLPPLGRARGFGDVETGLLLGLSALLMVVAGPVWGHVADRIGRRPVLVAGLAAAALFPALLAAVLDALDAGRLDAGRAYVLLLAARLVQAALSAGIMPAAQGFLADVTARDRRAGGMGMMGAAFGLGSILGGMTAWRLGGASPVAALLILCLAIAAGTLLVALLLRAAPRPAPALATATVTQRPPLGRLLPFLAVTFAGLAAYAQLQQVTALRLQDQFGLGAAASIERGGALLALTTLAMVATQGLVIGRLAWAPGRLVQTGALLGLLAMTAAAAAPTILWLQLAMVLLGAGFGLLLPGNLAGLSLATPAGGQARAAGINGMAQGLAMAAGPMLGATLHQLSPTAPWWAGAALLAAIAGLAFRRRTEAFAG</sequence>
<dbReference type="GO" id="GO:0022857">
    <property type="term" value="F:transmembrane transporter activity"/>
    <property type="evidence" value="ECO:0007669"/>
    <property type="project" value="InterPro"/>
</dbReference>
<feature type="transmembrane region" description="Helical" evidence="5">
    <location>
        <begin position="345"/>
        <end position="365"/>
    </location>
</feature>
<evidence type="ECO:0000256" key="1">
    <source>
        <dbReference type="ARBA" id="ARBA00004141"/>
    </source>
</evidence>
<comment type="subcellular location">
    <subcellularLocation>
        <location evidence="1">Membrane</location>
        <topology evidence="1">Multi-pass membrane protein</topology>
    </subcellularLocation>
</comment>
<keyword evidence="2 5" id="KW-0812">Transmembrane</keyword>
<dbReference type="Pfam" id="PF07690">
    <property type="entry name" value="MFS_1"/>
    <property type="match status" value="1"/>
</dbReference>
<feature type="transmembrane region" description="Helical" evidence="5">
    <location>
        <begin position="289"/>
        <end position="308"/>
    </location>
</feature>
<feature type="transmembrane region" description="Helical" evidence="5">
    <location>
        <begin position="212"/>
        <end position="232"/>
    </location>
</feature>
<feature type="transmembrane region" description="Helical" evidence="5">
    <location>
        <begin position="256"/>
        <end position="277"/>
    </location>
</feature>
<dbReference type="PROSITE" id="PS50850">
    <property type="entry name" value="MFS"/>
    <property type="match status" value="1"/>
</dbReference>
<evidence type="ECO:0000256" key="3">
    <source>
        <dbReference type="ARBA" id="ARBA00022989"/>
    </source>
</evidence>
<evidence type="ECO:0000313" key="8">
    <source>
        <dbReference type="Proteomes" id="UP000257706"/>
    </source>
</evidence>
<dbReference type="PANTHER" id="PTHR23546:SF1">
    <property type="entry name" value="MEMBRANE PROTEIN"/>
    <property type="match status" value="1"/>
</dbReference>
<comment type="caution">
    <text evidence="7">The sequence shown here is derived from an EMBL/GenBank/DDBJ whole genome shotgun (WGS) entry which is preliminary data.</text>
</comment>
<protein>
    <submittedName>
        <fullName evidence="7">MFS transporter</fullName>
    </submittedName>
</protein>
<evidence type="ECO:0000256" key="5">
    <source>
        <dbReference type="SAM" id="Phobius"/>
    </source>
</evidence>
<feature type="domain" description="Major facilitator superfamily (MFS) profile" evidence="6">
    <location>
        <begin position="6"/>
        <end position="393"/>
    </location>
</feature>
<feature type="transmembrane region" description="Helical" evidence="5">
    <location>
        <begin position="44"/>
        <end position="60"/>
    </location>
</feature>
<evidence type="ECO:0000259" key="6">
    <source>
        <dbReference type="PROSITE" id="PS50850"/>
    </source>
</evidence>